<dbReference type="AlphaFoldDB" id="A0A3R7F9C1"/>
<protein>
    <recommendedName>
        <fullName evidence="4">Protein kinase domain-containing protein</fullName>
    </recommendedName>
</protein>
<dbReference type="Proteomes" id="UP000215289">
    <property type="component" value="Unassembled WGS sequence"/>
</dbReference>
<name>A0A3R7F9C1_9EURO</name>
<accession>A0A3R7F9C1</accession>
<gene>
    <name evidence="2" type="ORF">CFD26_106759</name>
</gene>
<evidence type="ECO:0000313" key="2">
    <source>
        <dbReference type="EMBL" id="RLL98513.1"/>
    </source>
</evidence>
<evidence type="ECO:0008006" key="4">
    <source>
        <dbReference type="Google" id="ProtNLM"/>
    </source>
</evidence>
<sequence length="323" mass="37278">MTDWKFDLTGRVRTILGRPIRIEEQLSELDDERYSERQVLTLARYMDTDEPIMLKIRYELRTDSFWGLRPKNYGITGKEYLETIRQRADDDYLAEIKLVEDVEEIGHGPAYLAHASQRAGEMFPYPDGAVNFIIMTRVPGENVARIFETLSYEQLESIRRQLAFILEHMRQRWFVLSTQSPHFLRYDRATDKLYIVDYTYMHVTDPNHDRCKPITVDSMFVLAFDIWRGPEFAPKSPGGPSGTDIVSDNNAPSLRSGNTYNQGGSGSSHPPQQPMYQDTDEENRPPSLRSGNTYNPRSGSPSKPPNQRTGQDRNQENRPPLPR</sequence>
<organism evidence="2 3">
    <name type="scientific">Aspergillus turcosus</name>
    <dbReference type="NCBI Taxonomy" id="1245748"/>
    <lineage>
        <taxon>Eukaryota</taxon>
        <taxon>Fungi</taxon>
        <taxon>Dikarya</taxon>
        <taxon>Ascomycota</taxon>
        <taxon>Pezizomycotina</taxon>
        <taxon>Eurotiomycetes</taxon>
        <taxon>Eurotiomycetidae</taxon>
        <taxon>Eurotiales</taxon>
        <taxon>Aspergillaceae</taxon>
        <taxon>Aspergillus</taxon>
        <taxon>Aspergillus subgen. Fumigati</taxon>
    </lineage>
</organism>
<feature type="compositionally biased region" description="Polar residues" evidence="1">
    <location>
        <begin position="244"/>
        <end position="276"/>
    </location>
</feature>
<dbReference type="EMBL" id="NIDN02000051">
    <property type="protein sequence ID" value="RLL98513.1"/>
    <property type="molecule type" value="Genomic_DNA"/>
</dbReference>
<reference evidence="2 3" key="1">
    <citation type="submission" date="2018-08" db="EMBL/GenBank/DDBJ databases">
        <title>Draft genome sequences of two Aspergillus turcosus clinical strains isolated from bronchoalveolar lavage fluid: one azole-susceptible and the other azole-resistant.</title>
        <authorList>
            <person name="Parent-Michaud M."/>
            <person name="Dufresne P.J."/>
            <person name="Fournier E."/>
            <person name="Martineau C."/>
            <person name="Moreira S."/>
            <person name="Perkins V."/>
            <person name="De Repentigny L."/>
            <person name="Dufresne S.F."/>
        </authorList>
    </citation>
    <scope>NUCLEOTIDE SEQUENCE [LARGE SCALE GENOMIC DNA]</scope>
    <source>
        <strain evidence="2">HMR AF 1038</strain>
    </source>
</reference>
<evidence type="ECO:0000313" key="3">
    <source>
        <dbReference type="Proteomes" id="UP000215289"/>
    </source>
</evidence>
<feature type="region of interest" description="Disordered" evidence="1">
    <location>
        <begin position="233"/>
        <end position="323"/>
    </location>
</feature>
<proteinExistence type="predicted"/>
<evidence type="ECO:0000256" key="1">
    <source>
        <dbReference type="SAM" id="MobiDB-lite"/>
    </source>
</evidence>
<keyword evidence="3" id="KW-1185">Reference proteome</keyword>
<comment type="caution">
    <text evidence="2">The sequence shown here is derived from an EMBL/GenBank/DDBJ whole genome shotgun (WGS) entry which is preliminary data.</text>
</comment>
<dbReference type="OrthoDB" id="4389629at2759"/>
<feature type="compositionally biased region" description="Polar residues" evidence="1">
    <location>
        <begin position="289"/>
        <end position="309"/>
    </location>
</feature>